<protein>
    <recommendedName>
        <fullName evidence="3">histidine kinase</fullName>
        <ecNumber evidence="3">2.7.13.3</ecNumber>
    </recommendedName>
</protein>
<comment type="catalytic activity">
    <reaction evidence="1">
        <text>ATP + protein L-histidine = ADP + protein N-phospho-L-histidine.</text>
        <dbReference type="EC" id="2.7.13.3"/>
    </reaction>
</comment>
<dbReference type="InterPro" id="IPR003594">
    <property type="entry name" value="HATPase_dom"/>
</dbReference>
<dbReference type="Pfam" id="PF08447">
    <property type="entry name" value="PAS_3"/>
    <property type="match status" value="1"/>
</dbReference>
<evidence type="ECO:0000256" key="8">
    <source>
        <dbReference type="ARBA" id="ARBA00022777"/>
    </source>
</evidence>
<dbReference type="InterPro" id="IPR005467">
    <property type="entry name" value="His_kinase_dom"/>
</dbReference>
<dbReference type="SMART" id="SM00388">
    <property type="entry name" value="HisKA"/>
    <property type="match status" value="1"/>
</dbReference>
<evidence type="ECO:0000256" key="10">
    <source>
        <dbReference type="ARBA" id="ARBA00023012"/>
    </source>
</evidence>
<dbReference type="Gene3D" id="1.10.287.130">
    <property type="match status" value="1"/>
</dbReference>
<dbReference type="AlphaFoldDB" id="A0A7I9VNL6"/>
<evidence type="ECO:0000256" key="9">
    <source>
        <dbReference type="ARBA" id="ARBA00022840"/>
    </source>
</evidence>
<dbReference type="Gene3D" id="3.40.50.2300">
    <property type="match status" value="1"/>
</dbReference>
<dbReference type="SMART" id="SM00387">
    <property type="entry name" value="HATPase_c"/>
    <property type="match status" value="1"/>
</dbReference>
<evidence type="ECO:0000259" key="16">
    <source>
        <dbReference type="PROSITE" id="PS50113"/>
    </source>
</evidence>
<feature type="domain" description="Histidine kinase" evidence="13">
    <location>
        <begin position="294"/>
        <end position="512"/>
    </location>
</feature>
<dbReference type="PANTHER" id="PTHR43547">
    <property type="entry name" value="TWO-COMPONENT HISTIDINE KINASE"/>
    <property type="match status" value="1"/>
</dbReference>
<feature type="modified residue" description="4-aspartylphosphate" evidence="12">
    <location>
        <position position="579"/>
    </location>
</feature>
<evidence type="ECO:0000313" key="17">
    <source>
        <dbReference type="EMBL" id="GEJ57991.1"/>
    </source>
</evidence>
<dbReference type="Pfam" id="PF02518">
    <property type="entry name" value="HATPase_c"/>
    <property type="match status" value="1"/>
</dbReference>
<proteinExistence type="predicted"/>
<evidence type="ECO:0000256" key="5">
    <source>
        <dbReference type="ARBA" id="ARBA00022553"/>
    </source>
</evidence>
<dbReference type="CDD" id="cd00130">
    <property type="entry name" value="PAS"/>
    <property type="match status" value="2"/>
</dbReference>
<evidence type="ECO:0000256" key="4">
    <source>
        <dbReference type="ARBA" id="ARBA00022475"/>
    </source>
</evidence>
<evidence type="ECO:0000256" key="3">
    <source>
        <dbReference type="ARBA" id="ARBA00012438"/>
    </source>
</evidence>
<dbReference type="InterPro" id="IPR035965">
    <property type="entry name" value="PAS-like_dom_sf"/>
</dbReference>
<accession>A0A7I9VNL6</accession>
<dbReference type="PROSITE" id="PS50113">
    <property type="entry name" value="PAC"/>
    <property type="match status" value="1"/>
</dbReference>
<dbReference type="Pfam" id="PF00512">
    <property type="entry name" value="HisKA"/>
    <property type="match status" value="1"/>
</dbReference>
<dbReference type="Gene3D" id="3.30.565.10">
    <property type="entry name" value="Histidine kinase-like ATPase, C-terminal domain"/>
    <property type="match status" value="1"/>
</dbReference>
<sequence>MAEQRLKSDLATGGGAHPREDAAALELAALKDRLEKIAASVPGVVCSYRLNADGSASMPLSTPAIEDLYGIPQAVLAESMAPCFARVHRDDRDRLTASVAAAERAMTPWHDQFRYDHPTKGPRWIEGWSMPLREPGGSTLWHGFVMDVTERMTADQALRESRDLYRSVFTLAPSGVVVNDAEGRILTFNDQAHRQLGYTREEFAQLRLADVDADERPEDVRRHIADIAAGGGSEYEVHHHTKSGEVRDVLVRTRPVDLGGERRFLNVWQDITDRKHAEAALLASDKRKSEFLGVLSHELRNPLAPIRNSIYLLERAAPGSEQAARAKEVIRRQTEHLTRLVDDLLDVTRISRGKVELHRSHVNLRDVVNKTTDDLRSLFDQSGVALRVEHSARPPWVDVDPTRITQVLGNLLQNAVKFTPAGGTVVVCLGAADGRAELRVRDDGVGMEPAQVDRMFEPFAQGAQSLARTKGGLGLGLALVKGLVELHGGSVRARSEGPGRGAEFVVTLPLAPGGAASARRAVAAAARARVVVVIEDSLDAGDSLAELLAWGGHRVHVSRDGRSGLELARRVRPDVVLCDIGLPDIDGYAVARALRGDEALSSTRLIALSGYAQPEDRLRAREAGFDAHVAKPPDPDDLMKMVAADWASSAQDGS</sequence>
<dbReference type="InterPro" id="IPR000014">
    <property type="entry name" value="PAS"/>
</dbReference>
<dbReference type="Gene3D" id="3.30.450.20">
    <property type="entry name" value="PAS domain"/>
    <property type="match status" value="2"/>
</dbReference>
<evidence type="ECO:0000256" key="6">
    <source>
        <dbReference type="ARBA" id="ARBA00022679"/>
    </source>
</evidence>
<keyword evidence="7" id="KW-0547">Nucleotide-binding</keyword>
<dbReference type="EMBL" id="BJTG01000006">
    <property type="protein sequence ID" value="GEJ57991.1"/>
    <property type="molecule type" value="Genomic_DNA"/>
</dbReference>
<dbReference type="Pfam" id="PF00072">
    <property type="entry name" value="Response_reg"/>
    <property type="match status" value="1"/>
</dbReference>
<reference evidence="18" key="1">
    <citation type="journal article" date="2020" name="Appl. Environ. Microbiol.">
        <title>Diazotrophic Anaeromyxobacter Isolates from Soils.</title>
        <authorList>
            <person name="Masuda Y."/>
            <person name="Yamanaka H."/>
            <person name="Xu Z.X."/>
            <person name="Shiratori Y."/>
            <person name="Aono T."/>
            <person name="Amachi S."/>
            <person name="Senoo K."/>
            <person name="Itoh H."/>
        </authorList>
    </citation>
    <scope>NUCLEOTIDE SEQUENCE [LARGE SCALE GENOMIC DNA]</scope>
    <source>
        <strain evidence="18">R267</strain>
    </source>
</reference>
<organism evidence="17 18">
    <name type="scientific">Anaeromyxobacter diazotrophicus</name>
    <dbReference type="NCBI Taxonomy" id="2590199"/>
    <lineage>
        <taxon>Bacteria</taxon>
        <taxon>Pseudomonadati</taxon>
        <taxon>Myxococcota</taxon>
        <taxon>Myxococcia</taxon>
        <taxon>Myxococcales</taxon>
        <taxon>Cystobacterineae</taxon>
        <taxon>Anaeromyxobacteraceae</taxon>
        <taxon>Anaeromyxobacter</taxon>
    </lineage>
</organism>
<feature type="domain" description="PAS" evidence="15">
    <location>
        <begin position="161"/>
        <end position="203"/>
    </location>
</feature>
<evidence type="ECO:0000259" key="13">
    <source>
        <dbReference type="PROSITE" id="PS50109"/>
    </source>
</evidence>
<dbReference type="SUPFAM" id="SSF55785">
    <property type="entry name" value="PYP-like sensor domain (PAS domain)"/>
    <property type="match status" value="2"/>
</dbReference>
<evidence type="ECO:0000259" key="14">
    <source>
        <dbReference type="PROSITE" id="PS50110"/>
    </source>
</evidence>
<dbReference type="PROSITE" id="PS50109">
    <property type="entry name" value="HIS_KIN"/>
    <property type="match status" value="1"/>
</dbReference>
<dbReference type="Pfam" id="PF13426">
    <property type="entry name" value="PAS_9"/>
    <property type="match status" value="1"/>
</dbReference>
<comment type="caution">
    <text evidence="17">The sequence shown here is derived from an EMBL/GenBank/DDBJ whole genome shotgun (WGS) entry which is preliminary data.</text>
</comment>
<dbReference type="InterPro" id="IPR036890">
    <property type="entry name" value="HATPase_C_sf"/>
</dbReference>
<dbReference type="SMART" id="SM00448">
    <property type="entry name" value="REC"/>
    <property type="match status" value="1"/>
</dbReference>
<name>A0A7I9VNL6_9BACT</name>
<dbReference type="EC" id="2.7.13.3" evidence="3"/>
<keyword evidence="11" id="KW-0472">Membrane</keyword>
<keyword evidence="9" id="KW-0067">ATP-binding</keyword>
<dbReference type="GO" id="GO:0005886">
    <property type="term" value="C:plasma membrane"/>
    <property type="evidence" value="ECO:0007669"/>
    <property type="project" value="UniProtKB-SubCell"/>
</dbReference>
<keyword evidence="18" id="KW-1185">Reference proteome</keyword>
<evidence type="ECO:0000256" key="11">
    <source>
        <dbReference type="ARBA" id="ARBA00023136"/>
    </source>
</evidence>
<dbReference type="InterPro" id="IPR004358">
    <property type="entry name" value="Sig_transdc_His_kin-like_C"/>
</dbReference>
<keyword evidence="4" id="KW-1003">Cell membrane</keyword>
<gene>
    <name evidence="17" type="ORF">AMYX_27320</name>
</gene>
<dbReference type="FunFam" id="3.30.565.10:FF:000023">
    <property type="entry name" value="PAS domain-containing sensor histidine kinase"/>
    <property type="match status" value="1"/>
</dbReference>
<dbReference type="RefSeq" id="WP_176066105.1">
    <property type="nucleotide sequence ID" value="NZ_BJTG01000006.1"/>
</dbReference>
<dbReference type="SMART" id="SM00086">
    <property type="entry name" value="PAC"/>
    <property type="match status" value="2"/>
</dbReference>
<keyword evidence="6" id="KW-0808">Transferase</keyword>
<dbReference type="SUPFAM" id="SSF52172">
    <property type="entry name" value="CheY-like"/>
    <property type="match status" value="1"/>
</dbReference>
<dbReference type="GO" id="GO:0005524">
    <property type="term" value="F:ATP binding"/>
    <property type="evidence" value="ECO:0007669"/>
    <property type="project" value="UniProtKB-KW"/>
</dbReference>
<evidence type="ECO:0000259" key="15">
    <source>
        <dbReference type="PROSITE" id="PS50112"/>
    </source>
</evidence>
<dbReference type="CDD" id="cd00075">
    <property type="entry name" value="HATPase"/>
    <property type="match status" value="1"/>
</dbReference>
<dbReference type="InterPro" id="IPR000700">
    <property type="entry name" value="PAS-assoc_C"/>
</dbReference>
<keyword evidence="5 12" id="KW-0597">Phosphoprotein</keyword>
<evidence type="ECO:0000256" key="2">
    <source>
        <dbReference type="ARBA" id="ARBA00004236"/>
    </source>
</evidence>
<dbReference type="InterPro" id="IPR003661">
    <property type="entry name" value="HisK_dim/P_dom"/>
</dbReference>
<evidence type="ECO:0000313" key="18">
    <source>
        <dbReference type="Proteomes" id="UP000503640"/>
    </source>
</evidence>
<dbReference type="CDD" id="cd00082">
    <property type="entry name" value="HisKA"/>
    <property type="match status" value="1"/>
</dbReference>
<evidence type="ECO:0000256" key="12">
    <source>
        <dbReference type="PROSITE-ProRule" id="PRU00169"/>
    </source>
</evidence>
<dbReference type="SUPFAM" id="SSF47384">
    <property type="entry name" value="Homodimeric domain of signal transducing histidine kinase"/>
    <property type="match status" value="1"/>
</dbReference>
<dbReference type="InterPro" id="IPR001789">
    <property type="entry name" value="Sig_transdc_resp-reg_receiver"/>
</dbReference>
<comment type="subcellular location">
    <subcellularLocation>
        <location evidence="2">Cell membrane</location>
    </subcellularLocation>
</comment>
<keyword evidence="8" id="KW-0418">Kinase</keyword>
<feature type="domain" description="PAC" evidence="16">
    <location>
        <begin position="233"/>
        <end position="283"/>
    </location>
</feature>
<dbReference type="InterPro" id="IPR036097">
    <property type="entry name" value="HisK_dim/P_sf"/>
</dbReference>
<dbReference type="GO" id="GO:0000155">
    <property type="term" value="F:phosphorelay sensor kinase activity"/>
    <property type="evidence" value="ECO:0007669"/>
    <property type="project" value="InterPro"/>
</dbReference>
<dbReference type="PROSITE" id="PS50110">
    <property type="entry name" value="RESPONSE_REGULATORY"/>
    <property type="match status" value="1"/>
</dbReference>
<dbReference type="InterPro" id="IPR011006">
    <property type="entry name" value="CheY-like_superfamily"/>
</dbReference>
<dbReference type="PROSITE" id="PS50112">
    <property type="entry name" value="PAS"/>
    <property type="match status" value="1"/>
</dbReference>
<dbReference type="InterPro" id="IPR013655">
    <property type="entry name" value="PAS_fold_3"/>
</dbReference>
<dbReference type="NCBIfam" id="TIGR00229">
    <property type="entry name" value="sensory_box"/>
    <property type="match status" value="1"/>
</dbReference>
<evidence type="ECO:0000256" key="1">
    <source>
        <dbReference type="ARBA" id="ARBA00000085"/>
    </source>
</evidence>
<dbReference type="PANTHER" id="PTHR43547:SF2">
    <property type="entry name" value="HYBRID SIGNAL TRANSDUCTION HISTIDINE KINASE C"/>
    <property type="match status" value="1"/>
</dbReference>
<feature type="domain" description="Response regulatory" evidence="14">
    <location>
        <begin position="530"/>
        <end position="646"/>
    </location>
</feature>
<dbReference type="SMART" id="SM00091">
    <property type="entry name" value="PAS"/>
    <property type="match status" value="2"/>
</dbReference>
<dbReference type="SUPFAM" id="SSF55874">
    <property type="entry name" value="ATPase domain of HSP90 chaperone/DNA topoisomerase II/histidine kinase"/>
    <property type="match status" value="1"/>
</dbReference>
<dbReference type="CDD" id="cd17580">
    <property type="entry name" value="REC_2_DhkD-like"/>
    <property type="match status" value="1"/>
</dbReference>
<keyword evidence="10" id="KW-0902">Two-component regulatory system</keyword>
<evidence type="ECO:0000256" key="7">
    <source>
        <dbReference type="ARBA" id="ARBA00022741"/>
    </source>
</evidence>
<dbReference type="InterPro" id="IPR001610">
    <property type="entry name" value="PAC"/>
</dbReference>
<dbReference type="PRINTS" id="PR00344">
    <property type="entry name" value="BCTRLSENSOR"/>
</dbReference>
<dbReference type="Proteomes" id="UP000503640">
    <property type="component" value="Unassembled WGS sequence"/>
</dbReference>